<sequence length="141" mass="16444">MPELRNQFNQAYKDLYLHEYKVIASQDIAAPIFEQLRINQQIYSSAVLERGSEKLKVYRSHYYRLITHKKTKNRQLMESYTIAMVRILVSQDKAPELTEALNKFIANNSATHAEEARLGALRYILVKVTIMCLLLLLNRLS</sequence>
<gene>
    <name evidence="1" type="ORF">J4727_02920</name>
</gene>
<dbReference type="AlphaFoldDB" id="A0A939NJF7"/>
<organism evidence="1 2">
    <name type="scientific">Providencia rettgeri</name>
    <dbReference type="NCBI Taxonomy" id="587"/>
    <lineage>
        <taxon>Bacteria</taxon>
        <taxon>Pseudomonadati</taxon>
        <taxon>Pseudomonadota</taxon>
        <taxon>Gammaproteobacteria</taxon>
        <taxon>Enterobacterales</taxon>
        <taxon>Morganellaceae</taxon>
        <taxon>Providencia</taxon>
    </lineage>
</organism>
<accession>A0A939NJF7</accession>
<reference evidence="1" key="1">
    <citation type="submission" date="2021-03" db="EMBL/GenBank/DDBJ databases">
        <title>Molecular epidemiology and mechanisms of colistin and carbapenem resistance in Enterobacteriaceae from clinical isolates, the environment and porcine samples in Pretoria, South Africa.</title>
        <authorList>
            <person name="Bogoshi D."/>
            <person name="Mbelle N.M."/>
            <person name="Naidoo V."/>
            <person name="Osei Sekyere J."/>
        </authorList>
    </citation>
    <scope>NUCLEOTIDE SEQUENCE</scope>
    <source>
        <strain evidence="1">C052</strain>
    </source>
</reference>
<evidence type="ECO:0000313" key="2">
    <source>
        <dbReference type="Proteomes" id="UP000664477"/>
    </source>
</evidence>
<dbReference type="EMBL" id="JAGETQ010000008">
    <property type="protein sequence ID" value="MBO1915844.1"/>
    <property type="molecule type" value="Genomic_DNA"/>
</dbReference>
<comment type="caution">
    <text evidence="1">The sequence shown here is derived from an EMBL/GenBank/DDBJ whole genome shotgun (WGS) entry which is preliminary data.</text>
</comment>
<dbReference type="Pfam" id="PF07305">
    <property type="entry name" value="DUF1454"/>
    <property type="match status" value="1"/>
</dbReference>
<dbReference type="InterPro" id="IPR009918">
    <property type="entry name" value="DUF1454"/>
</dbReference>
<protein>
    <submittedName>
        <fullName evidence="1">DUF1454 family protein</fullName>
    </submittedName>
</protein>
<proteinExistence type="predicted"/>
<dbReference type="Proteomes" id="UP000664477">
    <property type="component" value="Unassembled WGS sequence"/>
</dbReference>
<evidence type="ECO:0000313" key="1">
    <source>
        <dbReference type="EMBL" id="MBO1915844.1"/>
    </source>
</evidence>
<name>A0A939NJF7_PRORE</name>